<dbReference type="PANTHER" id="PTHR43547:SF2">
    <property type="entry name" value="HYBRID SIGNAL TRANSDUCTION HISTIDINE KINASE C"/>
    <property type="match status" value="1"/>
</dbReference>
<accession>A0A562ZTP2</accession>
<dbReference type="InterPro" id="IPR036890">
    <property type="entry name" value="HATPase_C_sf"/>
</dbReference>
<dbReference type="InterPro" id="IPR003661">
    <property type="entry name" value="HisK_dim/P_dom"/>
</dbReference>
<dbReference type="SUPFAM" id="SSF55874">
    <property type="entry name" value="ATPase domain of HSP90 chaperone/DNA topoisomerase II/histidine kinase"/>
    <property type="match status" value="1"/>
</dbReference>
<keyword evidence="5" id="KW-1133">Transmembrane helix</keyword>
<comment type="caution">
    <text evidence="8">The sequence shown here is derived from an EMBL/GenBank/DDBJ whole genome shotgun (WGS) entry which is preliminary data.</text>
</comment>
<keyword evidence="5" id="KW-0472">Membrane</keyword>
<dbReference type="InterPro" id="IPR004358">
    <property type="entry name" value="Sig_transdc_His_kin-like_C"/>
</dbReference>
<keyword evidence="5" id="KW-0812">Transmembrane</keyword>
<feature type="transmembrane region" description="Helical" evidence="5">
    <location>
        <begin position="45"/>
        <end position="61"/>
    </location>
</feature>
<dbReference type="CDD" id="cd00082">
    <property type="entry name" value="HisKA"/>
    <property type="match status" value="1"/>
</dbReference>
<dbReference type="SUPFAM" id="SSF47384">
    <property type="entry name" value="Homodimeric domain of signal transducing histidine kinase"/>
    <property type="match status" value="1"/>
</dbReference>
<evidence type="ECO:0000256" key="3">
    <source>
        <dbReference type="ARBA" id="ARBA00022553"/>
    </source>
</evidence>
<reference evidence="8 9" key="1">
    <citation type="submission" date="2019-07" db="EMBL/GenBank/DDBJ databases">
        <title>Caenimonas sedimenti sp. nov., isolated from activated sludge.</title>
        <authorList>
            <person name="Xu J."/>
        </authorList>
    </citation>
    <scope>NUCLEOTIDE SEQUENCE [LARGE SCALE GENOMIC DNA]</scope>
    <source>
        <strain evidence="8 9">HX-9-20</strain>
    </source>
</reference>
<dbReference type="Pfam" id="PF00072">
    <property type="entry name" value="Response_reg"/>
    <property type="match status" value="1"/>
</dbReference>
<feature type="domain" description="Response regulatory" evidence="7">
    <location>
        <begin position="474"/>
        <end position="585"/>
    </location>
</feature>
<feature type="transmembrane region" description="Helical" evidence="5">
    <location>
        <begin position="155"/>
        <end position="176"/>
    </location>
</feature>
<evidence type="ECO:0000313" key="9">
    <source>
        <dbReference type="Proteomes" id="UP000318199"/>
    </source>
</evidence>
<dbReference type="EMBL" id="VOBQ01000006">
    <property type="protein sequence ID" value="TWO71645.1"/>
    <property type="molecule type" value="Genomic_DNA"/>
</dbReference>
<dbReference type="GO" id="GO:0000155">
    <property type="term" value="F:phosphorelay sensor kinase activity"/>
    <property type="evidence" value="ECO:0007669"/>
    <property type="project" value="InterPro"/>
</dbReference>
<gene>
    <name evidence="8" type="ORF">FN976_08500</name>
</gene>
<proteinExistence type="predicted"/>
<dbReference type="PROSITE" id="PS50110">
    <property type="entry name" value="RESPONSE_REGULATORY"/>
    <property type="match status" value="1"/>
</dbReference>
<evidence type="ECO:0000259" key="6">
    <source>
        <dbReference type="PROSITE" id="PS50109"/>
    </source>
</evidence>
<feature type="modified residue" description="4-aspartylphosphate" evidence="4">
    <location>
        <position position="523"/>
    </location>
</feature>
<protein>
    <recommendedName>
        <fullName evidence="2">histidine kinase</fullName>
        <ecNumber evidence="2">2.7.13.3</ecNumber>
    </recommendedName>
</protein>
<comment type="catalytic activity">
    <reaction evidence="1">
        <text>ATP + protein L-histidine = ADP + protein N-phospho-L-histidine.</text>
        <dbReference type="EC" id="2.7.13.3"/>
    </reaction>
</comment>
<evidence type="ECO:0000313" key="8">
    <source>
        <dbReference type="EMBL" id="TWO71645.1"/>
    </source>
</evidence>
<feature type="transmembrane region" description="Helical" evidence="5">
    <location>
        <begin position="82"/>
        <end position="100"/>
    </location>
</feature>
<dbReference type="OrthoDB" id="6114847at2"/>
<organism evidence="8 9">
    <name type="scientific">Caenimonas sedimenti</name>
    <dbReference type="NCBI Taxonomy" id="2596921"/>
    <lineage>
        <taxon>Bacteria</taxon>
        <taxon>Pseudomonadati</taxon>
        <taxon>Pseudomonadota</taxon>
        <taxon>Betaproteobacteria</taxon>
        <taxon>Burkholderiales</taxon>
        <taxon>Comamonadaceae</taxon>
        <taxon>Caenimonas</taxon>
    </lineage>
</organism>
<dbReference type="EC" id="2.7.13.3" evidence="2"/>
<evidence type="ECO:0000259" key="7">
    <source>
        <dbReference type="PROSITE" id="PS50110"/>
    </source>
</evidence>
<keyword evidence="3 4" id="KW-0597">Phosphoprotein</keyword>
<dbReference type="RefSeq" id="WP_145892586.1">
    <property type="nucleotide sequence ID" value="NZ_VOBQ01000006.1"/>
</dbReference>
<dbReference type="SMART" id="SM00448">
    <property type="entry name" value="REC"/>
    <property type="match status" value="1"/>
</dbReference>
<feature type="transmembrane region" description="Helical" evidence="5">
    <location>
        <begin position="132"/>
        <end position="149"/>
    </location>
</feature>
<evidence type="ECO:0000256" key="4">
    <source>
        <dbReference type="PROSITE-ProRule" id="PRU00169"/>
    </source>
</evidence>
<dbReference type="Pfam" id="PF02518">
    <property type="entry name" value="HATPase_c"/>
    <property type="match status" value="1"/>
</dbReference>
<dbReference type="PANTHER" id="PTHR43547">
    <property type="entry name" value="TWO-COMPONENT HISTIDINE KINASE"/>
    <property type="match status" value="1"/>
</dbReference>
<dbReference type="SUPFAM" id="SSF52172">
    <property type="entry name" value="CheY-like"/>
    <property type="match status" value="1"/>
</dbReference>
<dbReference type="Gene3D" id="3.30.565.10">
    <property type="entry name" value="Histidine kinase-like ATPase, C-terminal domain"/>
    <property type="match status" value="1"/>
</dbReference>
<dbReference type="Pfam" id="PF00512">
    <property type="entry name" value="HisKA"/>
    <property type="match status" value="1"/>
</dbReference>
<keyword evidence="9" id="KW-1185">Reference proteome</keyword>
<name>A0A562ZTP2_9BURK</name>
<dbReference type="SMART" id="SM00387">
    <property type="entry name" value="HATPase_c"/>
    <property type="match status" value="1"/>
</dbReference>
<dbReference type="CDD" id="cd00156">
    <property type="entry name" value="REC"/>
    <property type="match status" value="1"/>
</dbReference>
<evidence type="ECO:0000256" key="1">
    <source>
        <dbReference type="ARBA" id="ARBA00000085"/>
    </source>
</evidence>
<dbReference type="InterPro" id="IPR001789">
    <property type="entry name" value="Sig_transdc_resp-reg_receiver"/>
</dbReference>
<evidence type="ECO:0000256" key="5">
    <source>
        <dbReference type="SAM" id="Phobius"/>
    </source>
</evidence>
<dbReference type="Proteomes" id="UP000318199">
    <property type="component" value="Unassembled WGS sequence"/>
</dbReference>
<feature type="domain" description="Histidine kinase" evidence="6">
    <location>
        <begin position="214"/>
        <end position="432"/>
    </location>
</feature>
<evidence type="ECO:0000256" key="2">
    <source>
        <dbReference type="ARBA" id="ARBA00012438"/>
    </source>
</evidence>
<dbReference type="InterPro" id="IPR011006">
    <property type="entry name" value="CheY-like_superfamily"/>
</dbReference>
<dbReference type="SMART" id="SM00388">
    <property type="entry name" value="HisKA"/>
    <property type="match status" value="1"/>
</dbReference>
<dbReference type="PRINTS" id="PR00344">
    <property type="entry name" value="BCTRLSENSOR"/>
</dbReference>
<dbReference type="Gene3D" id="1.10.287.130">
    <property type="match status" value="1"/>
</dbReference>
<dbReference type="AlphaFoldDB" id="A0A562ZTP2"/>
<dbReference type="InterPro" id="IPR036097">
    <property type="entry name" value="HisK_dim/P_sf"/>
</dbReference>
<dbReference type="InterPro" id="IPR003594">
    <property type="entry name" value="HATPase_dom"/>
</dbReference>
<sequence length="585" mass="63654">MTPTREDERPDPEDSAHTVASLWALRACEVLCVLMFSTAIPWQRVTTWFGVIAALGVLRWWHVNRPWFRASPKPARQRVYRIYMWVLMTYVGSACWFLYVPANLPIQAVLMSYLLGNATLVAVRLTGDVMRTTIALVLAVLPTSLRFIVEGTLDQHNLLVMMGVGGLLMTVTMVFLSRAQESNVKHQVEQRRRAEAAANAVAAMGLSKSRFFAAVSHDLRQPVHAIGLHLDLLMRRGQAAQDRASRRALDGIHQSWRALDDLLSQVLDLTRMDSGAVQADLRPTELAPLVADLVMQHSAVAEAAGVRVVALVRPAAFAMADALMLARVLSNLLDNAIKFSPAGATVAIVLRGARGQWRLQVRDAGMGIPHVAQERIFEEFVQIDNEARDRRRGLGLGLAIARRFALLMEGDISVRSRPGQGCCMTVSLSRAAPPTPAASIAPAHAGAAVDSGPAELGVPPHEEPWPPSVLPLRDVLLVEDDSLVAAATRQLLRSWGLRVRHVETADDALREGAHARADVAICDARLPHGGSGLDVALALRMRGKKVLLISGETNAVLREAAQFHEVQLLTKPVSGPTLLAALQAL</sequence>
<dbReference type="Gene3D" id="3.40.50.2300">
    <property type="match status" value="1"/>
</dbReference>
<dbReference type="PROSITE" id="PS50109">
    <property type="entry name" value="HIS_KIN"/>
    <property type="match status" value="1"/>
</dbReference>
<dbReference type="InterPro" id="IPR005467">
    <property type="entry name" value="His_kinase_dom"/>
</dbReference>